<dbReference type="CDD" id="cd00002">
    <property type="entry name" value="YbaK_deacylase"/>
    <property type="match status" value="1"/>
</dbReference>
<evidence type="ECO:0000256" key="3">
    <source>
        <dbReference type="ARBA" id="ARBA00023239"/>
    </source>
</evidence>
<dbReference type="eggNOG" id="COG2606">
    <property type="taxonomic scope" value="Bacteria"/>
</dbReference>
<comment type="caution">
    <text evidence="6">The sequence shown here is derived from an EMBL/GenBank/DDBJ whole genome shotgun (WGS) entry which is preliminary data.</text>
</comment>
<dbReference type="NCBIfam" id="TIGR00011">
    <property type="entry name" value="YbaK_EbsC"/>
    <property type="match status" value="1"/>
</dbReference>
<dbReference type="Proteomes" id="UP000005947">
    <property type="component" value="Unassembled WGS sequence"/>
</dbReference>
<protein>
    <recommendedName>
        <fullName evidence="4">Cys-tRNA(Pro)/Cys-tRNA(Cys) deacylase</fullName>
        <ecNumber evidence="4">4.2.-.-</ecNumber>
    </recommendedName>
</protein>
<evidence type="ECO:0000256" key="1">
    <source>
        <dbReference type="ARBA" id="ARBA00009798"/>
    </source>
</evidence>
<sequence length="172" mass="18975">MKHTKQPRVQKTNAMRELDTKGVSYTVQTYDAHNEDTSTGVGVRIAQSLGNEVDASFKTLVTTHGGSSYVVCCIPVNAELDLKKAAKVSQEKSLSMVHVKDLEALTGYIRGGCSPIGMKKEFYTIIDETALLFDLITISGGKRGITLKLNPRDLQTHFQFHFEDICHDALKA</sequence>
<dbReference type="OrthoDB" id="9809296at2"/>
<dbReference type="InterPro" id="IPR007214">
    <property type="entry name" value="YbaK/aa-tRNA-synth-assoc-dom"/>
</dbReference>
<dbReference type="InterPro" id="IPR036754">
    <property type="entry name" value="YbaK/aa-tRNA-synt-asso_dom_sf"/>
</dbReference>
<dbReference type="EMBL" id="ACGK02000001">
    <property type="protein sequence ID" value="EGF23821.1"/>
    <property type="molecule type" value="Genomic_DNA"/>
</dbReference>
<feature type="domain" description="YbaK/aminoacyl-tRNA synthetase-associated" evidence="5">
    <location>
        <begin position="45"/>
        <end position="155"/>
    </location>
</feature>
<reference evidence="6 7" key="1">
    <citation type="submission" date="2011-02" db="EMBL/GenBank/DDBJ databases">
        <authorList>
            <person name="Muzny D."/>
            <person name="Qin X."/>
            <person name="Buhay C."/>
            <person name="Dugan-Rocha S."/>
            <person name="Ding Y."/>
            <person name="Chen G."/>
            <person name="Hawes A."/>
            <person name="Holder M."/>
            <person name="Jhangiani S."/>
            <person name="Johnson A."/>
            <person name="Khan Z."/>
            <person name="Li Z."/>
            <person name="Liu W."/>
            <person name="Liu X."/>
            <person name="Perez L."/>
            <person name="Shen H."/>
            <person name="Wang Q."/>
            <person name="Watt J."/>
            <person name="Xi L."/>
            <person name="Xin Y."/>
            <person name="Zhou J."/>
            <person name="Deng J."/>
            <person name="Jiang H."/>
            <person name="Liu Y."/>
            <person name="Qu J."/>
            <person name="Song X.-Z."/>
            <person name="Zhang L."/>
            <person name="Villasana D."/>
            <person name="Johnson A."/>
            <person name="Liu J."/>
            <person name="Liyanage D."/>
            <person name="Lorensuhewa L."/>
            <person name="Robinson T."/>
            <person name="Song A."/>
            <person name="Song B.-B."/>
            <person name="Dinh H."/>
            <person name="Thornton R."/>
            <person name="Coyle M."/>
            <person name="Francisco L."/>
            <person name="Jackson L."/>
            <person name="Javaid M."/>
            <person name="Korchina V."/>
            <person name="Kovar C."/>
            <person name="Mata R."/>
            <person name="Mathew T."/>
            <person name="Ngo R."/>
            <person name="Nguyen L."/>
            <person name="Nguyen N."/>
            <person name="Okwuonu G."/>
            <person name="Ongeri F."/>
            <person name="Pham C."/>
            <person name="Simmons D."/>
            <person name="Wilczek-Boney K."/>
            <person name="Hale W."/>
            <person name="Jakkamsetti A."/>
            <person name="Pham P."/>
            <person name="Ruth R."/>
            <person name="San Lucas F."/>
            <person name="Warren J."/>
            <person name="Zhang J."/>
            <person name="Zhao Z."/>
            <person name="Zhou C."/>
            <person name="Zhu D."/>
            <person name="Lee S."/>
            <person name="Bess C."/>
            <person name="Blankenburg K."/>
            <person name="Forbes L."/>
            <person name="Fu Q."/>
            <person name="Gubbala S."/>
            <person name="Hirani K."/>
            <person name="Jayaseelan J.C."/>
            <person name="Lara F."/>
            <person name="Munidasa M."/>
            <person name="Palculict T."/>
            <person name="Patil S."/>
            <person name="Pu L.-L."/>
            <person name="Saada N."/>
            <person name="Tang L."/>
            <person name="Weissenberger G."/>
            <person name="Zhu Y."/>
            <person name="Hemphill L."/>
            <person name="Shang Y."/>
            <person name="Youmans B."/>
            <person name="Ayvaz T."/>
            <person name="Ross M."/>
            <person name="Santibanez J."/>
            <person name="Aqrawi P."/>
            <person name="Gross S."/>
            <person name="Joshi V."/>
            <person name="Fowler G."/>
            <person name="Nazareth L."/>
            <person name="Reid J."/>
            <person name="Worley K."/>
            <person name="Petrosino J."/>
            <person name="Highlander S."/>
            <person name="Gibbs R."/>
        </authorList>
    </citation>
    <scope>NUCLEOTIDE SEQUENCE [LARGE SCALE GENOMIC DNA]</scope>
    <source>
        <strain evidence="6 7">DSM 15829</strain>
    </source>
</reference>
<accession>F1T555</accession>
<dbReference type="PANTHER" id="PTHR30411:SF0">
    <property type="entry name" value="CYS-TRNA(PRO)_CYS-TRNA(CYS) DEACYLASE YBAK"/>
    <property type="match status" value="1"/>
</dbReference>
<dbReference type="AlphaFoldDB" id="F1T555"/>
<proteinExistence type="inferred from homology"/>
<dbReference type="GeneID" id="93210372"/>
<dbReference type="SUPFAM" id="SSF55826">
    <property type="entry name" value="YbaK/ProRS associated domain"/>
    <property type="match status" value="1"/>
</dbReference>
<keyword evidence="3 4" id="KW-0456">Lyase</keyword>
<gene>
    <name evidence="6" type="ORF">HMPREF0091_10768</name>
</gene>
<dbReference type="EC" id="4.2.-.-" evidence="4"/>
<dbReference type="GO" id="GO:0002161">
    <property type="term" value="F:aminoacyl-tRNA deacylase activity"/>
    <property type="evidence" value="ECO:0007669"/>
    <property type="project" value="InterPro"/>
</dbReference>
<dbReference type="Gene3D" id="3.90.960.10">
    <property type="entry name" value="YbaK/aminoacyl-tRNA synthetase-associated domain"/>
    <property type="match status" value="1"/>
</dbReference>
<dbReference type="GO" id="GO:0016829">
    <property type="term" value="F:lyase activity"/>
    <property type="evidence" value="ECO:0007669"/>
    <property type="project" value="UniProtKB-KW"/>
</dbReference>
<evidence type="ECO:0000256" key="4">
    <source>
        <dbReference type="PIRNR" id="PIRNR006181"/>
    </source>
</evidence>
<comment type="similarity">
    <text evidence="1 4">Belongs to the prolyl-tRNA editing family. YbaK/EbsC subfamily.</text>
</comment>
<evidence type="ECO:0000259" key="5">
    <source>
        <dbReference type="Pfam" id="PF04073"/>
    </source>
</evidence>
<dbReference type="PANTHER" id="PTHR30411">
    <property type="entry name" value="CYTOPLASMIC PROTEIN"/>
    <property type="match status" value="1"/>
</dbReference>
<dbReference type="InterPro" id="IPR004369">
    <property type="entry name" value="Prolyl-tRNA_editing_YbaK/EbsC"/>
</dbReference>
<dbReference type="PIRSF" id="PIRSF006181">
    <property type="entry name" value="EbsC_YbaK"/>
    <property type="match status" value="1"/>
</dbReference>
<dbReference type="Pfam" id="PF04073">
    <property type="entry name" value="tRNA_edit"/>
    <property type="match status" value="1"/>
</dbReference>
<name>F1T555_9ACTN</name>
<organism evidence="6 7">
    <name type="scientific">Fannyhessea vaginae DSM 15829</name>
    <dbReference type="NCBI Taxonomy" id="525256"/>
    <lineage>
        <taxon>Bacteria</taxon>
        <taxon>Bacillati</taxon>
        <taxon>Actinomycetota</taxon>
        <taxon>Coriobacteriia</taxon>
        <taxon>Coriobacteriales</taxon>
        <taxon>Atopobiaceae</taxon>
        <taxon>Fannyhessea</taxon>
    </lineage>
</organism>
<dbReference type="RefSeq" id="WP_006302950.1">
    <property type="nucleotide sequence ID" value="NZ_ACGK02000001.1"/>
</dbReference>
<keyword evidence="7" id="KW-1185">Reference proteome</keyword>
<keyword evidence="2 4" id="KW-0648">Protein biosynthesis</keyword>
<evidence type="ECO:0000256" key="2">
    <source>
        <dbReference type="ARBA" id="ARBA00022917"/>
    </source>
</evidence>
<evidence type="ECO:0000313" key="6">
    <source>
        <dbReference type="EMBL" id="EGF23821.1"/>
    </source>
</evidence>
<evidence type="ECO:0000313" key="7">
    <source>
        <dbReference type="Proteomes" id="UP000005947"/>
    </source>
</evidence>
<dbReference type="GO" id="GO:0006412">
    <property type="term" value="P:translation"/>
    <property type="evidence" value="ECO:0007669"/>
    <property type="project" value="UniProtKB-KW"/>
</dbReference>